<proteinExistence type="predicted"/>
<sequence length="124" mass="13237">MIVVEPDPKAAATTVDTPTRNPSPPPPYVGRSTVPSEGELPSAFRPPSPSSFPHAHPHTNTASSGPTPLIGAGPDGSYAYYDPRSAYSLAQADRRAQERFWSAFGCAIAILIFLWTIGLLRFGN</sequence>
<keyword evidence="2" id="KW-0472">Membrane</keyword>
<comment type="caution">
    <text evidence="3">The sequence shown here is derived from an EMBL/GenBank/DDBJ whole genome shotgun (WGS) entry which is preliminary data.</text>
</comment>
<evidence type="ECO:0000256" key="1">
    <source>
        <dbReference type="SAM" id="MobiDB-lite"/>
    </source>
</evidence>
<evidence type="ECO:0000313" key="3">
    <source>
        <dbReference type="EMBL" id="KAF7302132.1"/>
    </source>
</evidence>
<organism evidence="3 4">
    <name type="scientific">Mycena indigotica</name>
    <dbReference type="NCBI Taxonomy" id="2126181"/>
    <lineage>
        <taxon>Eukaryota</taxon>
        <taxon>Fungi</taxon>
        <taxon>Dikarya</taxon>
        <taxon>Basidiomycota</taxon>
        <taxon>Agaricomycotina</taxon>
        <taxon>Agaricomycetes</taxon>
        <taxon>Agaricomycetidae</taxon>
        <taxon>Agaricales</taxon>
        <taxon>Marasmiineae</taxon>
        <taxon>Mycenaceae</taxon>
        <taxon>Mycena</taxon>
    </lineage>
</organism>
<dbReference type="AlphaFoldDB" id="A0A8H6W225"/>
<name>A0A8H6W225_9AGAR</name>
<dbReference type="RefSeq" id="XP_037220132.1">
    <property type="nucleotide sequence ID" value="XM_037364488.1"/>
</dbReference>
<dbReference type="Proteomes" id="UP000636479">
    <property type="component" value="Unassembled WGS sequence"/>
</dbReference>
<reference evidence="3" key="1">
    <citation type="submission" date="2020-05" db="EMBL/GenBank/DDBJ databases">
        <title>Mycena genomes resolve the evolution of fungal bioluminescence.</title>
        <authorList>
            <person name="Tsai I.J."/>
        </authorList>
    </citation>
    <scope>NUCLEOTIDE SEQUENCE</scope>
    <source>
        <strain evidence="3">171206Taipei</strain>
    </source>
</reference>
<feature type="transmembrane region" description="Helical" evidence="2">
    <location>
        <begin position="100"/>
        <end position="122"/>
    </location>
</feature>
<accession>A0A8H6W225</accession>
<dbReference type="GeneID" id="59347004"/>
<gene>
    <name evidence="3" type="ORF">MIND_00780000</name>
</gene>
<keyword evidence="2" id="KW-1133">Transmembrane helix</keyword>
<protein>
    <submittedName>
        <fullName evidence="3">Uncharacterized protein</fullName>
    </submittedName>
</protein>
<keyword evidence="4" id="KW-1185">Reference proteome</keyword>
<dbReference type="OrthoDB" id="3259540at2759"/>
<feature type="region of interest" description="Disordered" evidence="1">
    <location>
        <begin position="1"/>
        <end position="71"/>
    </location>
</feature>
<evidence type="ECO:0000256" key="2">
    <source>
        <dbReference type="SAM" id="Phobius"/>
    </source>
</evidence>
<dbReference type="EMBL" id="JACAZF010000006">
    <property type="protein sequence ID" value="KAF7302132.1"/>
    <property type="molecule type" value="Genomic_DNA"/>
</dbReference>
<keyword evidence="2" id="KW-0812">Transmembrane</keyword>
<evidence type="ECO:0000313" key="4">
    <source>
        <dbReference type="Proteomes" id="UP000636479"/>
    </source>
</evidence>